<organism evidence="9 10">
    <name type="scientific">Methylophilales bacterium MBRS-H7</name>
    <dbReference type="NCBI Taxonomy" id="1623450"/>
    <lineage>
        <taxon>Bacteria</taxon>
        <taxon>Pseudomonadati</taxon>
        <taxon>Pseudomonadota</taxon>
        <taxon>Betaproteobacteria</taxon>
        <taxon>Nitrosomonadales</taxon>
        <taxon>OM43 clade</taxon>
    </lineage>
</organism>
<accession>A0A0H4JAV9</accession>
<evidence type="ECO:0000256" key="7">
    <source>
        <dbReference type="ARBA" id="ARBA00023102"/>
    </source>
</evidence>
<comment type="similarity">
    <text evidence="8">Belongs to the PRA-PH family.</text>
</comment>
<dbReference type="FunFam" id="1.10.287.1080:FF:000002">
    <property type="entry name" value="Histidine biosynthesis bifunctional protein HisIE"/>
    <property type="match status" value="1"/>
</dbReference>
<dbReference type="GO" id="GO:0004636">
    <property type="term" value="F:phosphoribosyl-ATP diphosphatase activity"/>
    <property type="evidence" value="ECO:0007669"/>
    <property type="project" value="UniProtKB-UniRule"/>
</dbReference>
<dbReference type="GO" id="GO:0005737">
    <property type="term" value="C:cytoplasm"/>
    <property type="evidence" value="ECO:0007669"/>
    <property type="project" value="UniProtKB-SubCell"/>
</dbReference>
<dbReference type="PANTHER" id="PTHR42945">
    <property type="entry name" value="HISTIDINE BIOSYNTHESIS BIFUNCTIONAL PROTEIN"/>
    <property type="match status" value="1"/>
</dbReference>
<keyword evidence="6 8" id="KW-0067">ATP-binding</keyword>
<evidence type="ECO:0000313" key="10">
    <source>
        <dbReference type="Proteomes" id="UP000066549"/>
    </source>
</evidence>
<reference evidence="9 10" key="1">
    <citation type="submission" date="2015-03" db="EMBL/GenBank/DDBJ databases">
        <title>Comparative analysis of the OM43 clade including a novel species from Red Sea uncovers genomic and metabolic diversity among marine methylotrophs.</title>
        <authorList>
            <person name="Jimenez-Infante F."/>
            <person name="Ngugi D.K."/>
            <person name="Vinu M."/>
            <person name="Alam I."/>
            <person name="Kamau A."/>
            <person name="Blom J."/>
            <person name="Bajic V.B."/>
            <person name="Stingl U."/>
        </authorList>
    </citation>
    <scope>NUCLEOTIDE SEQUENCE [LARGE SCALE GENOMIC DNA]</scope>
    <source>
        <strain evidence="9 10">MBRSH7</strain>
    </source>
</reference>
<dbReference type="PANTHER" id="PTHR42945:SF1">
    <property type="entry name" value="HISTIDINE BIOSYNTHESIS BIFUNCTIONAL PROTEIN HIS7"/>
    <property type="match status" value="1"/>
</dbReference>
<dbReference type="Gene3D" id="1.10.287.1080">
    <property type="entry name" value="MazG-like"/>
    <property type="match status" value="1"/>
</dbReference>
<dbReference type="Pfam" id="PF01503">
    <property type="entry name" value="PRA-PH"/>
    <property type="match status" value="1"/>
</dbReference>
<proteinExistence type="inferred from homology"/>
<dbReference type="Proteomes" id="UP000066549">
    <property type="component" value="Chromosome"/>
</dbReference>
<evidence type="ECO:0000256" key="2">
    <source>
        <dbReference type="ARBA" id="ARBA00005204"/>
    </source>
</evidence>
<dbReference type="GO" id="GO:0005524">
    <property type="term" value="F:ATP binding"/>
    <property type="evidence" value="ECO:0007669"/>
    <property type="project" value="UniProtKB-KW"/>
</dbReference>
<evidence type="ECO:0000256" key="4">
    <source>
        <dbReference type="ARBA" id="ARBA00022741"/>
    </source>
</evidence>
<dbReference type="EC" id="3.6.1.31" evidence="8"/>
<evidence type="ECO:0000256" key="6">
    <source>
        <dbReference type="ARBA" id="ARBA00022840"/>
    </source>
</evidence>
<name>A0A0H4JAV9_9PROT</name>
<dbReference type="InterPro" id="IPR021130">
    <property type="entry name" value="PRib-ATP_PPHydrolase-like"/>
</dbReference>
<comment type="catalytic activity">
    <reaction evidence="1 8">
        <text>1-(5-phospho-beta-D-ribosyl)-ATP + H2O = 1-(5-phospho-beta-D-ribosyl)-5'-AMP + diphosphate + H(+)</text>
        <dbReference type="Rhea" id="RHEA:22828"/>
        <dbReference type="ChEBI" id="CHEBI:15377"/>
        <dbReference type="ChEBI" id="CHEBI:15378"/>
        <dbReference type="ChEBI" id="CHEBI:33019"/>
        <dbReference type="ChEBI" id="CHEBI:59457"/>
        <dbReference type="ChEBI" id="CHEBI:73183"/>
        <dbReference type="EC" id="3.6.1.31"/>
    </reaction>
</comment>
<keyword evidence="7 8" id="KW-0368">Histidine biosynthesis</keyword>
<dbReference type="EMBL" id="CP011002">
    <property type="protein sequence ID" value="AKO65637.1"/>
    <property type="molecule type" value="Genomic_DNA"/>
</dbReference>
<dbReference type="OrthoDB" id="9814738at2"/>
<protein>
    <recommendedName>
        <fullName evidence="8">Phosphoribosyl-ATP pyrophosphatase</fullName>
        <shortName evidence="8">PRA-PH</shortName>
        <ecNumber evidence="8">3.6.1.31</ecNumber>
    </recommendedName>
</protein>
<dbReference type="NCBIfam" id="TIGR03188">
    <property type="entry name" value="histidine_hisI"/>
    <property type="match status" value="1"/>
</dbReference>
<evidence type="ECO:0000313" key="9">
    <source>
        <dbReference type="EMBL" id="AKO65637.1"/>
    </source>
</evidence>
<gene>
    <name evidence="8" type="primary">hisE</name>
    <name evidence="9" type="ORF">VI33_02540</name>
</gene>
<keyword evidence="4 8" id="KW-0547">Nucleotide-binding</keyword>
<evidence type="ECO:0000256" key="1">
    <source>
        <dbReference type="ARBA" id="ARBA00001460"/>
    </source>
</evidence>
<dbReference type="GO" id="GO:0000105">
    <property type="term" value="P:L-histidine biosynthetic process"/>
    <property type="evidence" value="ECO:0007669"/>
    <property type="project" value="UniProtKB-UniRule"/>
</dbReference>
<keyword evidence="3 8" id="KW-0028">Amino-acid biosynthesis</keyword>
<evidence type="ECO:0000256" key="3">
    <source>
        <dbReference type="ARBA" id="ARBA00022605"/>
    </source>
</evidence>
<dbReference type="HAMAP" id="MF_01020">
    <property type="entry name" value="HisE"/>
    <property type="match status" value="1"/>
</dbReference>
<dbReference type="UniPathway" id="UPA00031">
    <property type="reaction ID" value="UER00007"/>
</dbReference>
<comment type="subcellular location">
    <subcellularLocation>
        <location evidence="8">Cytoplasm</location>
    </subcellularLocation>
</comment>
<dbReference type="PATRIC" id="fig|1623450.3.peg.502"/>
<dbReference type="NCBIfam" id="NF001611">
    <property type="entry name" value="PRK00400.1-3"/>
    <property type="match status" value="1"/>
</dbReference>
<dbReference type="CDD" id="cd11534">
    <property type="entry name" value="NTP-PPase_HisIE_like"/>
    <property type="match status" value="1"/>
</dbReference>
<keyword evidence="5 8" id="KW-0378">Hydrolase</keyword>
<dbReference type="SUPFAM" id="SSF101386">
    <property type="entry name" value="all-alpha NTP pyrophosphatases"/>
    <property type="match status" value="1"/>
</dbReference>
<evidence type="ECO:0000256" key="8">
    <source>
        <dbReference type="HAMAP-Rule" id="MF_01020"/>
    </source>
</evidence>
<dbReference type="AlphaFoldDB" id="A0A0H4JAV9"/>
<keyword evidence="8" id="KW-0963">Cytoplasm</keyword>
<sequence>MSELEQLQQLIESKKDSDPSLSYTAKLFSQGIEEIQKKFGEESIELIIASNQDNKKNVINESADVLYHLLVLLSEKSVTLKEVISELGRRSGMSGLEEKAGRNK</sequence>
<evidence type="ECO:0000256" key="5">
    <source>
        <dbReference type="ARBA" id="ARBA00022801"/>
    </source>
</evidence>
<comment type="pathway">
    <text evidence="2 8">Amino-acid biosynthesis; L-histidine biosynthesis; L-histidine from 5-phospho-alpha-D-ribose 1-diphosphate: step 2/9.</text>
</comment>
<dbReference type="InterPro" id="IPR008179">
    <property type="entry name" value="HisE"/>
</dbReference>
<keyword evidence="10" id="KW-1185">Reference proteome</keyword>
<dbReference type="NCBIfam" id="NF001613">
    <property type="entry name" value="PRK00400.1-5"/>
    <property type="match status" value="1"/>
</dbReference>